<protein>
    <submittedName>
        <fullName evidence="2">YbjN domain-containing protein</fullName>
    </submittedName>
</protein>
<name>A0ABW8U3V2_9GAMM</name>
<sequence>MNILNKLKNLFKNKKNAISPPSTDNHTPVTTRIMAWLDSQGWQYEHRKPNIKNGRTHHLILNLTDQSLDWTCVFRINENNQLIAIFGILPNTVPPSHFAPMMMKIAYANTSISFGSIELDPTDGEVRVRMSVDGEFGILSDKAISCYLQGVASLTEMAQHLYDEVMKETEPSPFWHDYVSDAPESEESPRDDGGFFIPTHERQ</sequence>
<evidence type="ECO:0000313" key="2">
    <source>
        <dbReference type="EMBL" id="MFL1731831.1"/>
    </source>
</evidence>
<evidence type="ECO:0000256" key="1">
    <source>
        <dbReference type="SAM" id="MobiDB-lite"/>
    </source>
</evidence>
<accession>A0ABW8U3V2</accession>
<dbReference type="InterPro" id="IPR019660">
    <property type="entry name" value="Put_sensory_transdc_reg_YbjN"/>
</dbReference>
<evidence type="ECO:0000313" key="3">
    <source>
        <dbReference type="Proteomes" id="UP001624684"/>
    </source>
</evidence>
<feature type="region of interest" description="Disordered" evidence="1">
    <location>
        <begin position="179"/>
        <end position="203"/>
    </location>
</feature>
<organism evidence="2 3">
    <name type="scientific">Moraxella oculi</name>
    <dbReference type="NCBI Taxonomy" id="2940516"/>
    <lineage>
        <taxon>Bacteria</taxon>
        <taxon>Pseudomonadati</taxon>
        <taxon>Pseudomonadota</taxon>
        <taxon>Gammaproteobacteria</taxon>
        <taxon>Moraxellales</taxon>
        <taxon>Moraxellaceae</taxon>
        <taxon>Moraxella</taxon>
    </lineage>
</organism>
<gene>
    <name evidence="2" type="ORF">ACJHVH_02275</name>
</gene>
<dbReference type="EMBL" id="JBJJXE010000002">
    <property type="protein sequence ID" value="MFL1731831.1"/>
    <property type="molecule type" value="Genomic_DNA"/>
</dbReference>
<dbReference type="Pfam" id="PF10722">
    <property type="entry name" value="YbjN"/>
    <property type="match status" value="1"/>
</dbReference>
<feature type="compositionally biased region" description="Basic and acidic residues" evidence="1">
    <location>
        <begin position="187"/>
        <end position="203"/>
    </location>
</feature>
<proteinExistence type="predicted"/>
<comment type="caution">
    <text evidence="2">The sequence shown here is derived from an EMBL/GenBank/DDBJ whole genome shotgun (WGS) entry which is preliminary data.</text>
</comment>
<dbReference type="RefSeq" id="WP_249098017.1">
    <property type="nucleotide sequence ID" value="NZ_JAMBAQ010000002.1"/>
</dbReference>
<keyword evidence="3" id="KW-1185">Reference proteome</keyword>
<reference evidence="2 3" key="1">
    <citation type="submission" date="2024-11" db="EMBL/GenBank/DDBJ databases">
        <title>First Report of Moraxella oculi in Brazil in an Infectious Bovine Keratoconjunctivitis Outbreak.</title>
        <authorList>
            <person name="Carvalho C.V."/>
            <person name="Domingues R."/>
            <person name="Coutinho C."/>
            <person name="Honorio N.T.B.S."/>
            <person name="Faza D.R.L.R."/>
            <person name="Carvalho W.A."/>
            <person name="Machado A.B.F."/>
            <person name="Martins M.F."/>
            <person name="Gaspar E.B."/>
        </authorList>
    </citation>
    <scope>NUCLEOTIDE SEQUENCE [LARGE SCALE GENOMIC DNA]</scope>
    <source>
        <strain evidence="2 3">2117LE</strain>
    </source>
</reference>
<dbReference type="Proteomes" id="UP001624684">
    <property type="component" value="Unassembled WGS sequence"/>
</dbReference>